<dbReference type="EMBL" id="QWEZ01000001">
    <property type="protein sequence ID" value="RRJ84471.1"/>
    <property type="molecule type" value="Genomic_DNA"/>
</dbReference>
<organism evidence="1 2">
    <name type="scientific">Aestuariirhabdus litorea</name>
    <dbReference type="NCBI Taxonomy" id="2528527"/>
    <lineage>
        <taxon>Bacteria</taxon>
        <taxon>Pseudomonadati</taxon>
        <taxon>Pseudomonadota</taxon>
        <taxon>Gammaproteobacteria</taxon>
        <taxon>Oceanospirillales</taxon>
        <taxon>Aestuariirhabdaceae</taxon>
        <taxon>Aestuariirhabdus</taxon>
    </lineage>
</organism>
<comment type="caution">
    <text evidence="1">The sequence shown here is derived from an EMBL/GenBank/DDBJ whole genome shotgun (WGS) entry which is preliminary data.</text>
</comment>
<dbReference type="RefSeq" id="WP_125014900.1">
    <property type="nucleotide sequence ID" value="NZ_QWEZ01000001.1"/>
</dbReference>
<accession>A0A3P3VNX9</accession>
<gene>
    <name evidence="1" type="ORF">D0544_05025</name>
</gene>
<proteinExistence type="predicted"/>
<dbReference type="Proteomes" id="UP000280792">
    <property type="component" value="Unassembled WGS sequence"/>
</dbReference>
<reference evidence="1 2" key="1">
    <citation type="submission" date="2018-08" db="EMBL/GenBank/DDBJ databases">
        <authorList>
            <person name="Khan S.A."/>
        </authorList>
    </citation>
    <scope>NUCLEOTIDE SEQUENCE [LARGE SCALE GENOMIC DNA]</scope>
    <source>
        <strain evidence="1 2">GTF-13</strain>
    </source>
</reference>
<evidence type="ECO:0000313" key="2">
    <source>
        <dbReference type="Proteomes" id="UP000280792"/>
    </source>
</evidence>
<name>A0A3P3VNX9_9GAMM</name>
<dbReference type="AlphaFoldDB" id="A0A3P3VNX9"/>
<protein>
    <submittedName>
        <fullName evidence="1">Uncharacterized protein</fullName>
    </submittedName>
</protein>
<sequence>MADIHIDDFYQDCARILLKLYSYFPRKGDIYVDEIIGEFELDEFGIPSARHLACFSSMLWLADEQYLRYHDQSRQDGLGQAVLAERAFLALTSPVDLPLEPLDDLPATVATQQGTLAHQLRTALNQQDALLVRRLLLELFHRKRPGS</sequence>
<reference evidence="1 2" key="2">
    <citation type="submission" date="2018-12" db="EMBL/GenBank/DDBJ databases">
        <title>Simiduia agarivorans gen. nov., sp. nov., a marine, agarolytic bacterium isolated from shallow coastal water from Keelung, Taiwan.</title>
        <authorList>
            <person name="Shieh W.Y."/>
        </authorList>
    </citation>
    <scope>NUCLEOTIDE SEQUENCE [LARGE SCALE GENOMIC DNA]</scope>
    <source>
        <strain evidence="1 2">GTF-13</strain>
    </source>
</reference>
<evidence type="ECO:0000313" key="1">
    <source>
        <dbReference type="EMBL" id="RRJ84471.1"/>
    </source>
</evidence>
<keyword evidence="2" id="KW-1185">Reference proteome</keyword>